<proteinExistence type="predicted"/>
<gene>
    <name evidence="2" type="ORF">JYZ213_LOCUS37995</name>
    <name evidence="3" type="ORF">OXD698_LOCUS19141</name>
</gene>
<evidence type="ECO:0000313" key="3">
    <source>
        <dbReference type="EMBL" id="CAF3816071.1"/>
    </source>
</evidence>
<dbReference type="SUPFAM" id="SSF81321">
    <property type="entry name" value="Family A G protein-coupled receptor-like"/>
    <property type="match status" value="1"/>
</dbReference>
<organism evidence="2 4">
    <name type="scientific">Adineta steineri</name>
    <dbReference type="NCBI Taxonomy" id="433720"/>
    <lineage>
        <taxon>Eukaryota</taxon>
        <taxon>Metazoa</taxon>
        <taxon>Spiralia</taxon>
        <taxon>Gnathifera</taxon>
        <taxon>Rotifera</taxon>
        <taxon>Eurotatoria</taxon>
        <taxon>Bdelloidea</taxon>
        <taxon>Adinetida</taxon>
        <taxon>Adinetidae</taxon>
        <taxon>Adineta</taxon>
    </lineage>
</organism>
<dbReference type="Proteomes" id="UP000663844">
    <property type="component" value="Unassembled WGS sequence"/>
</dbReference>
<name>A0A815L5P3_9BILA</name>
<evidence type="ECO:0000313" key="2">
    <source>
        <dbReference type="EMBL" id="CAF1404908.1"/>
    </source>
</evidence>
<dbReference type="Proteomes" id="UP000663845">
    <property type="component" value="Unassembled WGS sequence"/>
</dbReference>
<feature type="transmembrane region" description="Helical" evidence="1">
    <location>
        <begin position="97"/>
        <end position="115"/>
    </location>
</feature>
<dbReference type="AlphaFoldDB" id="A0A815L5P3"/>
<comment type="caution">
    <text evidence="2">The sequence shown here is derived from an EMBL/GenBank/DDBJ whole genome shotgun (WGS) entry which is preliminary data.</text>
</comment>
<keyword evidence="1" id="KW-0472">Membrane</keyword>
<feature type="transmembrane region" description="Helical" evidence="1">
    <location>
        <begin position="136"/>
        <end position="160"/>
    </location>
</feature>
<reference evidence="2" key="1">
    <citation type="submission" date="2021-02" db="EMBL/GenBank/DDBJ databases">
        <authorList>
            <person name="Nowell W R."/>
        </authorList>
    </citation>
    <scope>NUCLEOTIDE SEQUENCE</scope>
</reference>
<sequence length="337" mass="39561">MNNSTDSDATNLSSTSDFRRSFIFILLCTFFIPSTLCYLYLFINFVHKRQLRRNVHNHSVLLILIFSFLQVISEQSLTLSYLHNGVSLVTSDGFCKFWSTQDFILGGIILMLMTYSSSERYLLIFHRPFILRHFIILHYIPIIICILYPFIFYIGIIYIYPCINYFDYTVNLCGGPCYVFDIIPSTFDLLFNITVFETIALLGNIVLVSRVLHRKHHMKQQNKWKKNRRLLIQVLSITLLHNIVLALMVIFMLIQLFSTTYQPMLVDLTYNVLQYGVYMVHLLCPFVSLIGLPELWPRSVVRLLKRLLNNNAVQPTIHIPLHTDIRTLQQLRTNYTR</sequence>
<feature type="transmembrane region" description="Helical" evidence="1">
    <location>
        <begin position="55"/>
        <end position="73"/>
    </location>
</feature>
<feature type="transmembrane region" description="Helical" evidence="1">
    <location>
        <begin position="22"/>
        <end position="43"/>
    </location>
</feature>
<dbReference type="EMBL" id="CAJNOG010001068">
    <property type="protein sequence ID" value="CAF1404908.1"/>
    <property type="molecule type" value="Genomic_DNA"/>
</dbReference>
<keyword evidence="1" id="KW-0812">Transmembrane</keyword>
<feature type="transmembrane region" description="Helical" evidence="1">
    <location>
        <begin position="277"/>
        <end position="296"/>
    </location>
</feature>
<evidence type="ECO:0000313" key="4">
    <source>
        <dbReference type="Proteomes" id="UP000663845"/>
    </source>
</evidence>
<dbReference type="Gene3D" id="1.20.1070.10">
    <property type="entry name" value="Rhodopsin 7-helix transmembrane proteins"/>
    <property type="match status" value="1"/>
</dbReference>
<accession>A0A815L5P3</accession>
<feature type="transmembrane region" description="Helical" evidence="1">
    <location>
        <begin position="230"/>
        <end position="257"/>
    </location>
</feature>
<keyword evidence="1" id="KW-1133">Transmembrane helix</keyword>
<feature type="transmembrane region" description="Helical" evidence="1">
    <location>
        <begin position="189"/>
        <end position="209"/>
    </location>
</feature>
<protein>
    <submittedName>
        <fullName evidence="2">Uncharacterized protein</fullName>
    </submittedName>
</protein>
<dbReference type="EMBL" id="CAJOAZ010001447">
    <property type="protein sequence ID" value="CAF3816071.1"/>
    <property type="molecule type" value="Genomic_DNA"/>
</dbReference>
<evidence type="ECO:0000256" key="1">
    <source>
        <dbReference type="SAM" id="Phobius"/>
    </source>
</evidence>